<name>C3UTD9_CHRTR</name>
<keyword evidence="1" id="KW-0732">Signal</keyword>
<feature type="non-terminal residue" evidence="2">
    <location>
        <position position="172"/>
    </location>
</feature>
<evidence type="ECO:0000256" key="1">
    <source>
        <dbReference type="SAM" id="SignalP"/>
    </source>
</evidence>
<dbReference type="AlphaFoldDB" id="C3UTD9"/>
<gene>
    <name evidence="2" type="primary">Puf-3</name>
</gene>
<organism evidence="2">
    <name type="scientific">Chrysomela tremula</name>
    <name type="common">Leaf beetle</name>
    <dbReference type="NCBI Taxonomy" id="63687"/>
    <lineage>
        <taxon>Eukaryota</taxon>
        <taxon>Metazoa</taxon>
        <taxon>Ecdysozoa</taxon>
        <taxon>Arthropoda</taxon>
        <taxon>Hexapoda</taxon>
        <taxon>Insecta</taxon>
        <taxon>Pterygota</taxon>
        <taxon>Neoptera</taxon>
        <taxon>Endopterygota</taxon>
        <taxon>Coleoptera</taxon>
        <taxon>Polyphaga</taxon>
        <taxon>Cucujiformia</taxon>
        <taxon>Chrysomeloidea</taxon>
        <taxon>Chrysomelidae</taxon>
        <taxon>Chrysomelinae</taxon>
        <taxon>Chrysomelini</taxon>
        <taxon>Chrysomela</taxon>
    </lineage>
</organism>
<reference evidence="2" key="1">
    <citation type="journal article" date="2009" name="Insect Biochem. Mol. Biol.">
        <title>Pyrosequencing of the midgut transcriptome of the poplar leaf beetle Chrysomela tremulae reveals new gene families in Coleoptera.</title>
        <authorList>
            <person name="Pauchet Y."/>
            <person name="Wilkinson P."/>
            <person name="van Munster M."/>
            <person name="Augustin S."/>
            <person name="Pauron D."/>
            <person name="ffrench-Constant R.H."/>
        </authorList>
    </citation>
    <scope>NUCLEOTIDE SEQUENCE</scope>
    <source>
        <tissue evidence="2">Midgut</tissue>
    </source>
</reference>
<accession>C3UTD9</accession>
<protein>
    <submittedName>
        <fullName evidence="2">Uncharacterized protein Puf-3</fullName>
    </submittedName>
</protein>
<feature type="chain" id="PRO_5012226455" evidence="1">
    <location>
        <begin position="16"/>
        <end position="172"/>
    </location>
</feature>
<evidence type="ECO:0000313" key="2">
    <source>
        <dbReference type="EMBL" id="ACP18848.1"/>
    </source>
</evidence>
<dbReference type="EMBL" id="FJ654727">
    <property type="protein sequence ID" value="ACP18848.1"/>
    <property type="molecule type" value="mRNA"/>
</dbReference>
<sequence>MKYLLYLCFIVTVSGRMLLKHGDDSRLRYLQLSDTDDELHDRTKQLIADTLEEMSRLKDMGVAQTNLSWSAIQDNVNSTYYSSSTEAKDIVDYVIGEISSLEQQAADIGTDISNCTGIQSQISISMPDFNEKQLQVALATLTGSADSLISGKNGEWVGLIGKVNGLDDALDK</sequence>
<feature type="signal peptide" evidence="1">
    <location>
        <begin position="1"/>
        <end position="15"/>
    </location>
</feature>
<proteinExistence type="evidence at transcript level"/>